<comment type="subunit">
    <text evidence="4">Binds to mitochondrial small subunit 15S rRNA.</text>
</comment>
<accession>A0A6A5ZTI0</accession>
<dbReference type="OrthoDB" id="185373at2759"/>
<dbReference type="Gene3D" id="1.25.40.10">
    <property type="entry name" value="Tetratricopeptide repeat domain"/>
    <property type="match status" value="3"/>
</dbReference>
<evidence type="ECO:0000256" key="2">
    <source>
        <dbReference type="ARBA" id="ARBA00022737"/>
    </source>
</evidence>
<evidence type="ECO:0000256" key="3">
    <source>
        <dbReference type="ARBA" id="ARBA00044493"/>
    </source>
</evidence>
<evidence type="ECO:0000256" key="5">
    <source>
        <dbReference type="PROSITE-ProRule" id="PRU00708"/>
    </source>
</evidence>
<organism evidence="6 7">
    <name type="scientific">Lophiotrema nucula</name>
    <dbReference type="NCBI Taxonomy" id="690887"/>
    <lineage>
        <taxon>Eukaryota</taxon>
        <taxon>Fungi</taxon>
        <taxon>Dikarya</taxon>
        <taxon>Ascomycota</taxon>
        <taxon>Pezizomycotina</taxon>
        <taxon>Dothideomycetes</taxon>
        <taxon>Pleosporomycetidae</taxon>
        <taxon>Pleosporales</taxon>
        <taxon>Lophiotremataceae</taxon>
        <taxon>Lophiotrema</taxon>
    </lineage>
</organism>
<evidence type="ECO:0000256" key="1">
    <source>
        <dbReference type="ARBA" id="ARBA00006192"/>
    </source>
</evidence>
<evidence type="ECO:0008006" key="8">
    <source>
        <dbReference type="Google" id="ProtNLM"/>
    </source>
</evidence>
<evidence type="ECO:0000256" key="4">
    <source>
        <dbReference type="ARBA" id="ARBA00044511"/>
    </source>
</evidence>
<gene>
    <name evidence="6" type="ORF">BDV96DRAFT_563399</name>
</gene>
<reference evidence="6" key="1">
    <citation type="journal article" date="2020" name="Stud. Mycol.">
        <title>101 Dothideomycetes genomes: a test case for predicting lifestyles and emergence of pathogens.</title>
        <authorList>
            <person name="Haridas S."/>
            <person name="Albert R."/>
            <person name="Binder M."/>
            <person name="Bloem J."/>
            <person name="Labutti K."/>
            <person name="Salamov A."/>
            <person name="Andreopoulos B."/>
            <person name="Baker S."/>
            <person name="Barry K."/>
            <person name="Bills G."/>
            <person name="Bluhm B."/>
            <person name="Cannon C."/>
            <person name="Castanera R."/>
            <person name="Culley D."/>
            <person name="Daum C."/>
            <person name="Ezra D."/>
            <person name="Gonzalez J."/>
            <person name="Henrissat B."/>
            <person name="Kuo A."/>
            <person name="Liang C."/>
            <person name="Lipzen A."/>
            <person name="Lutzoni F."/>
            <person name="Magnuson J."/>
            <person name="Mondo S."/>
            <person name="Nolan M."/>
            <person name="Ohm R."/>
            <person name="Pangilinan J."/>
            <person name="Park H.-J."/>
            <person name="Ramirez L."/>
            <person name="Alfaro M."/>
            <person name="Sun H."/>
            <person name="Tritt A."/>
            <person name="Yoshinaga Y."/>
            <person name="Zwiers L.-H."/>
            <person name="Turgeon B."/>
            <person name="Goodwin S."/>
            <person name="Spatafora J."/>
            <person name="Crous P."/>
            <person name="Grigoriev I."/>
        </authorList>
    </citation>
    <scope>NUCLEOTIDE SEQUENCE</scope>
    <source>
        <strain evidence="6">CBS 627.86</strain>
    </source>
</reference>
<dbReference type="SUPFAM" id="SSF48452">
    <property type="entry name" value="TPR-like"/>
    <property type="match status" value="1"/>
</dbReference>
<comment type="similarity">
    <text evidence="1">Belongs to the CCM1 family.</text>
</comment>
<dbReference type="PANTHER" id="PTHR47447:SF17">
    <property type="entry name" value="OS12G0638900 PROTEIN"/>
    <property type="match status" value="1"/>
</dbReference>
<comment type="function">
    <text evidence="3">Regulates mitochondrial small subunit maturation by controlling 15S rRNA 5'-end processing. Localizes to the 5' precursor of the 15S rRNA in a position that is subsequently occupied by mS47 in the mature yeast mtSSU. Uses structure and sequence-specific RNA recognition, binding to a single-stranded region of the precursor and specifically recognizing bases -6 to -1. The exchange of Ccm1 for mS47 is coupled to the irreversible removal of precursor rRNA that is accompanied by conformational changes of the mitoribosomal proteins uS5m and mS26. These conformational changes signal completion of 5'-end rRNA processing through protection of the mature 5'-end of the 15S rRNA and stabilization of mS47. The removal of the 5' precursor together with the dissociation of Ccm1 may be catalyzed by the 5'-3' exoribonuclease Pet127. Involved in the specific removal of group I introns in mitochondrial encoded transcripts.</text>
</comment>
<dbReference type="AlphaFoldDB" id="A0A6A5ZTI0"/>
<feature type="repeat" description="PPR" evidence="5">
    <location>
        <begin position="548"/>
        <end position="582"/>
    </location>
</feature>
<dbReference type="EMBL" id="ML977311">
    <property type="protein sequence ID" value="KAF2122385.1"/>
    <property type="molecule type" value="Genomic_DNA"/>
</dbReference>
<dbReference type="InterPro" id="IPR002885">
    <property type="entry name" value="PPR_rpt"/>
</dbReference>
<proteinExistence type="inferred from homology"/>
<dbReference type="PANTHER" id="PTHR47447">
    <property type="entry name" value="OS03G0856100 PROTEIN"/>
    <property type="match status" value="1"/>
</dbReference>
<dbReference type="InterPro" id="IPR011990">
    <property type="entry name" value="TPR-like_helical_dom_sf"/>
</dbReference>
<protein>
    <recommendedName>
        <fullName evidence="8">Pentacotripeptide-repeat region of PRORP domain-containing protein</fullName>
    </recommendedName>
</protein>
<evidence type="ECO:0000313" key="6">
    <source>
        <dbReference type="EMBL" id="KAF2122385.1"/>
    </source>
</evidence>
<dbReference type="Pfam" id="PF13041">
    <property type="entry name" value="PPR_2"/>
    <property type="match status" value="1"/>
</dbReference>
<keyword evidence="7" id="KW-1185">Reference proteome</keyword>
<name>A0A6A5ZTI0_9PLEO</name>
<keyword evidence="2" id="KW-0677">Repeat</keyword>
<sequence>MLERTATCLESGGRQLLQARKRALRSRRMLHSSFWHHGASDLNLPIWWASAFLPDCAVGDIEDPARSGPHATGAARQNGVLLDFLYPERTLAFLQRLSNIGRDAVDTRRTTRAHTGSIRQFSTTRNRVQKTNTAFSTSTVDQEVEERLRGSTAIDALGELMIAEEKAKEELAWRLYKTIPESHRSPALQVDFLDYLGSPTKPAHATPIIRVFDTVPIEERRSSSYRIAISAYLMLDMVGPAVRLHEEAASHAISGDFGTGLVLARTVQDSRWDLVIRVYEAFHKLSQEESGNRTPQTQRNEQSPLATLWKRVDNISDVKEKWFKFLRHMRQFRHELQLATREGNASRNLSVELFEATCKHVLATKTPDEDVIREFFQDTFRDLRDLDLRMTTFYRIALFEMHAISRYREYSSQPNIFIELYRQFRERAIKNPLPLNKPGKTILLALLAIHIKHGDAESVDNVLGDWRRFYPNQPGYDRVLTRLMAFHAEHGRVDQVEQLFEEYRSYSTNKVDLYILSRLLFVHARRVDVAATIQHFRRISEEFGLTPDRKCWNILLLVYARADDLDGAMGCLNDFLQTGITPDNFTFGPLLDLCAGRGDIEAFETLYSKAEQFKIPIRNEAVIRTGYVEVFLNASDPEGAHAIAHRMLQEHRVGTLQGSLSVAWNMLIAYHALKGDIRTSRQLYNEMIENAIPVTSWTYGALMRALIEIGQTNAAFKILRRTMPDNNVRVHAFHYALVMTGFLREHQYWLATRAYNHMVRLNVSQTPNSRLKALEVLGREELQALEASGEPRQVSRLKGVEDVMRELLLGDAKSEMAHREPRHNVFVESRRHNAPESYFGLLISLYSSQGAYHICKEMFETALSMGSDDPDYEPPMSLVTALMEAHLQAGEHAEVDKCWELVHSQADNLVKTFEQINTTQPPSIEFDSIMDPAVKEAHSSSKVAPNRRQILVKPARIYIRSLLRRPDTNGLQHAQRTFRKMLMYGYVLDAVTWNDFIQMLCLRGRTLDAFTTCEGYLMPGFPGWRYISPHFHRHDRPGYTFMEIRHWDVVPEALIPKYKTLVILAGAYARIRRNEDEGRGHDPELGGWAREVLMQMTPMTMRAIETMPRVADGVQEQFIEDL</sequence>
<dbReference type="Proteomes" id="UP000799770">
    <property type="component" value="Unassembled WGS sequence"/>
</dbReference>
<dbReference type="PROSITE" id="PS51375">
    <property type="entry name" value="PPR"/>
    <property type="match status" value="1"/>
</dbReference>
<dbReference type="Pfam" id="PF01535">
    <property type="entry name" value="PPR"/>
    <property type="match status" value="1"/>
</dbReference>
<evidence type="ECO:0000313" key="7">
    <source>
        <dbReference type="Proteomes" id="UP000799770"/>
    </source>
</evidence>